<name>A0AAV5EPX7_ELECO</name>
<dbReference type="Proteomes" id="UP001054889">
    <property type="component" value="Unassembled WGS sequence"/>
</dbReference>
<protein>
    <recommendedName>
        <fullName evidence="2">VQ domain-containing protein</fullName>
    </recommendedName>
</protein>
<evidence type="ECO:0000313" key="4">
    <source>
        <dbReference type="Proteomes" id="UP001054889"/>
    </source>
</evidence>
<sequence>MSSSSSSSSSSNSKPMLNAKRSGGGLQGLRPQPLSLPTASSASPPARPSKKPRVGDGDAGGSPGPVIIYEHTPKAVHVRPEEFRAVVQRLTGQQRSCHQHAVLPQIETAASVMMSSPAEEEIATATSHLVLALGQQEAPAPQLHNYFSVLPSPGPASDGGFLLSPGIFLFSPGTMQAIHKMIS</sequence>
<feature type="compositionally biased region" description="Low complexity" evidence="1">
    <location>
        <begin position="28"/>
        <end position="44"/>
    </location>
</feature>
<feature type="region of interest" description="Disordered" evidence="1">
    <location>
        <begin position="1"/>
        <end position="68"/>
    </location>
</feature>
<dbReference type="EMBL" id="BQKI01000077">
    <property type="protein sequence ID" value="GJN24574.1"/>
    <property type="molecule type" value="Genomic_DNA"/>
</dbReference>
<dbReference type="Pfam" id="PF05678">
    <property type="entry name" value="VQ"/>
    <property type="match status" value="1"/>
</dbReference>
<dbReference type="InterPro" id="IPR039607">
    <property type="entry name" value="VQ_8/17/18/20/21/25"/>
</dbReference>
<evidence type="ECO:0000259" key="2">
    <source>
        <dbReference type="Pfam" id="PF05678"/>
    </source>
</evidence>
<gene>
    <name evidence="3" type="primary">gb12323</name>
    <name evidence="3" type="ORF">PR202_gb12323</name>
</gene>
<dbReference type="InterPro" id="IPR008889">
    <property type="entry name" value="VQ"/>
</dbReference>
<reference evidence="3" key="2">
    <citation type="submission" date="2021-12" db="EMBL/GenBank/DDBJ databases">
        <title>Resequencing data analysis of finger millet.</title>
        <authorList>
            <person name="Hatakeyama M."/>
            <person name="Aluri S."/>
            <person name="Balachadran M.T."/>
            <person name="Sivarajan S.R."/>
            <person name="Poveda L."/>
            <person name="Shimizu-Inatsugi R."/>
            <person name="Schlapbach R."/>
            <person name="Sreeman S.M."/>
            <person name="Shimizu K.K."/>
        </authorList>
    </citation>
    <scope>NUCLEOTIDE SEQUENCE</scope>
</reference>
<dbReference type="GO" id="GO:0005634">
    <property type="term" value="C:nucleus"/>
    <property type="evidence" value="ECO:0007669"/>
    <property type="project" value="TreeGrafter"/>
</dbReference>
<feature type="domain" description="VQ" evidence="2">
    <location>
        <begin position="71"/>
        <end position="94"/>
    </location>
</feature>
<dbReference type="AlphaFoldDB" id="A0AAV5EPX7"/>
<evidence type="ECO:0000313" key="3">
    <source>
        <dbReference type="EMBL" id="GJN24574.1"/>
    </source>
</evidence>
<organism evidence="3 4">
    <name type="scientific">Eleusine coracana subsp. coracana</name>
    <dbReference type="NCBI Taxonomy" id="191504"/>
    <lineage>
        <taxon>Eukaryota</taxon>
        <taxon>Viridiplantae</taxon>
        <taxon>Streptophyta</taxon>
        <taxon>Embryophyta</taxon>
        <taxon>Tracheophyta</taxon>
        <taxon>Spermatophyta</taxon>
        <taxon>Magnoliopsida</taxon>
        <taxon>Liliopsida</taxon>
        <taxon>Poales</taxon>
        <taxon>Poaceae</taxon>
        <taxon>PACMAD clade</taxon>
        <taxon>Chloridoideae</taxon>
        <taxon>Cynodonteae</taxon>
        <taxon>Eleusininae</taxon>
        <taxon>Eleusine</taxon>
    </lineage>
</organism>
<comment type="caution">
    <text evidence="3">The sequence shown here is derived from an EMBL/GenBank/DDBJ whole genome shotgun (WGS) entry which is preliminary data.</text>
</comment>
<feature type="compositionally biased region" description="Low complexity" evidence="1">
    <location>
        <begin position="1"/>
        <end position="13"/>
    </location>
</feature>
<reference evidence="3" key="1">
    <citation type="journal article" date="2018" name="DNA Res.">
        <title>Multiple hybrid de novo genome assembly of finger millet, an orphan allotetraploid crop.</title>
        <authorList>
            <person name="Hatakeyama M."/>
            <person name="Aluri S."/>
            <person name="Balachadran M.T."/>
            <person name="Sivarajan S.R."/>
            <person name="Patrignani A."/>
            <person name="Gruter S."/>
            <person name="Poveda L."/>
            <person name="Shimizu-Inatsugi R."/>
            <person name="Baeten J."/>
            <person name="Francoijs K.J."/>
            <person name="Nataraja K.N."/>
            <person name="Reddy Y.A.N."/>
            <person name="Phadnis S."/>
            <person name="Ravikumar R.L."/>
            <person name="Schlapbach R."/>
            <person name="Sreeman S.M."/>
            <person name="Shimizu K.K."/>
        </authorList>
    </citation>
    <scope>NUCLEOTIDE SEQUENCE</scope>
</reference>
<accession>A0AAV5EPX7</accession>
<keyword evidence="4" id="KW-1185">Reference proteome</keyword>
<proteinExistence type="predicted"/>
<evidence type="ECO:0000256" key="1">
    <source>
        <dbReference type="SAM" id="MobiDB-lite"/>
    </source>
</evidence>
<dbReference type="PANTHER" id="PTHR33143">
    <property type="entry name" value="F16F4.1 PROTEIN-RELATED"/>
    <property type="match status" value="1"/>
</dbReference>
<dbReference type="PANTHER" id="PTHR33143:SF53">
    <property type="entry name" value="OS07G0161900 PROTEIN"/>
    <property type="match status" value="1"/>
</dbReference>